<evidence type="ECO:0000259" key="3">
    <source>
        <dbReference type="Pfam" id="PF00156"/>
    </source>
</evidence>
<comment type="caution">
    <text evidence="5">The sequence shown here is derived from an EMBL/GenBank/DDBJ whole genome shotgun (WGS) entry which is preliminary data.</text>
</comment>
<keyword evidence="6" id="KW-1185">Reference proteome</keyword>
<proteinExistence type="predicted"/>
<dbReference type="Pfam" id="PF00156">
    <property type="entry name" value="Pribosyltran"/>
    <property type="match status" value="1"/>
</dbReference>
<dbReference type="EMBL" id="JHEG02000058">
    <property type="protein sequence ID" value="KIE08683.1"/>
    <property type="molecule type" value="Genomic_DNA"/>
</dbReference>
<gene>
    <name evidence="5" type="ORF">DA73_0229610</name>
    <name evidence="4" type="ORF">DA73_0400009355</name>
</gene>
<evidence type="ECO:0000256" key="2">
    <source>
        <dbReference type="ARBA" id="ARBA00022679"/>
    </source>
</evidence>
<dbReference type="InterPro" id="IPR000836">
    <property type="entry name" value="PRTase_dom"/>
</dbReference>
<dbReference type="Gene3D" id="3.40.50.2020">
    <property type="match status" value="1"/>
</dbReference>
<dbReference type="GO" id="GO:0016757">
    <property type="term" value="F:glycosyltransferase activity"/>
    <property type="evidence" value="ECO:0007669"/>
    <property type="project" value="UniProtKB-KW"/>
</dbReference>
<dbReference type="STRING" id="1479485.DA73_0229610"/>
<evidence type="ECO:0000313" key="5">
    <source>
        <dbReference type="EMBL" id="KIE08683.1"/>
    </source>
</evidence>
<reference evidence="4" key="2">
    <citation type="submission" date="2019-11" db="EMBL/GenBank/DDBJ databases">
        <title>Improved Assembly of Tolypothrix boutellei genome.</title>
        <authorList>
            <person name="Sarangi A.N."/>
            <person name="Mukherjee M."/>
            <person name="Ghosh S."/>
            <person name="Singh D."/>
            <person name="Das A."/>
            <person name="Kant S."/>
            <person name="Prusty A."/>
            <person name="Tripathy S."/>
        </authorList>
    </citation>
    <scope>NUCLEOTIDE SEQUENCE</scope>
    <source>
        <strain evidence="4">VB521301</strain>
    </source>
</reference>
<evidence type="ECO:0000256" key="1">
    <source>
        <dbReference type="ARBA" id="ARBA00022676"/>
    </source>
</evidence>
<name>A0A0C1QYD1_9CYAN</name>
<dbReference type="RefSeq" id="WP_038080753.1">
    <property type="nucleotide sequence ID" value="NZ_JHEG04000001.1"/>
</dbReference>
<dbReference type="SUPFAM" id="SSF53271">
    <property type="entry name" value="PRTase-like"/>
    <property type="match status" value="1"/>
</dbReference>
<dbReference type="PANTHER" id="PTHR43363:SF1">
    <property type="entry name" value="HYPOXANTHINE-GUANINE PHOSPHORIBOSYLTRANSFERASE"/>
    <property type="match status" value="1"/>
</dbReference>
<organism evidence="5">
    <name type="scientific">Tolypothrix bouteillei VB521301</name>
    <dbReference type="NCBI Taxonomy" id="1479485"/>
    <lineage>
        <taxon>Bacteria</taxon>
        <taxon>Bacillati</taxon>
        <taxon>Cyanobacteriota</taxon>
        <taxon>Cyanophyceae</taxon>
        <taxon>Nostocales</taxon>
        <taxon>Tolypothrichaceae</taxon>
        <taxon>Tolypothrix</taxon>
    </lineage>
</organism>
<reference evidence="5" key="1">
    <citation type="journal article" date="2015" name="Genome Announc.">
        <title>Draft Genome Sequence of Tolypothrix boutellei Strain VB521301.</title>
        <authorList>
            <person name="Chandrababunaidu M.M."/>
            <person name="Singh D."/>
            <person name="Sen D."/>
            <person name="Bhan S."/>
            <person name="Das S."/>
            <person name="Gupta A."/>
            <person name="Adhikary S.P."/>
            <person name="Tripathy S."/>
        </authorList>
    </citation>
    <scope>NUCLEOTIDE SEQUENCE</scope>
    <source>
        <strain evidence="5">VB521301</strain>
    </source>
</reference>
<evidence type="ECO:0000313" key="6">
    <source>
        <dbReference type="Proteomes" id="UP000029738"/>
    </source>
</evidence>
<accession>A0A0C1QYD1</accession>
<keyword evidence="1 5" id="KW-0328">Glycosyltransferase</keyword>
<dbReference type="InterPro" id="IPR029057">
    <property type="entry name" value="PRTase-like"/>
</dbReference>
<dbReference type="EMBL" id="JHEG04000001">
    <property type="protein sequence ID" value="KAF3885648.1"/>
    <property type="molecule type" value="Genomic_DNA"/>
</dbReference>
<dbReference type="PANTHER" id="PTHR43363">
    <property type="entry name" value="HYPOXANTHINE PHOSPHORIBOSYLTRANSFERASE"/>
    <property type="match status" value="1"/>
</dbReference>
<dbReference type="Proteomes" id="UP000029738">
    <property type="component" value="Unassembled WGS sequence"/>
</dbReference>
<dbReference type="AlphaFoldDB" id="A0A0C1QYD1"/>
<dbReference type="OrthoDB" id="307631at2"/>
<feature type="domain" description="Phosphoribosyltransferase" evidence="3">
    <location>
        <begin position="7"/>
        <end position="156"/>
    </location>
</feature>
<protein>
    <submittedName>
        <fullName evidence="5">Phosphoribosyltransferase</fullName>
    </submittedName>
</protein>
<dbReference type="CDD" id="cd06223">
    <property type="entry name" value="PRTases_typeI"/>
    <property type="match status" value="1"/>
</dbReference>
<sequence length="170" mass="19497">MQDLYVSWSDYHRKIEHLAAKIYQSGWEFNQIVCLARGGLRVGDILSRIYNQPLAILATSSYTGSGKQERGNLIFSRHLTMTTEHLGSRILLVDDLVDSGITLQQCIPWLQDNSQSTIEDIRTAVLWYKACSVIVPDYYIDYLPDNPWIHQPFEPYELMNPADLVEMVSS</sequence>
<keyword evidence="2 5" id="KW-0808">Transferase</keyword>
<evidence type="ECO:0000313" key="4">
    <source>
        <dbReference type="EMBL" id="KAF3885648.1"/>
    </source>
</evidence>